<dbReference type="SUPFAM" id="SSF54106">
    <property type="entry name" value="LysM domain"/>
    <property type="match status" value="1"/>
</dbReference>
<dbReference type="InterPro" id="IPR050248">
    <property type="entry name" value="Polysacc_deacetylase_ArnD"/>
</dbReference>
<sequence length="172" mass="19044">MYSIARRYGTTVGALVGANPGIDPNNLRMGQQILVPTAGLTTPVFRENSTKRMVAFTFDSTYGDNQTREFLKSLGEAEKAIERVIGIKTNLFRPPFGEYNQTLLNVAAGLGYRTIMWTVDSLDWQNPGPDAIVNRVVSNVVNGAIILMHNAASDTPNVLQRIIDELRRRGFD</sequence>
<dbReference type="Gene3D" id="3.20.20.370">
    <property type="entry name" value="Glycoside hydrolase/deacetylase"/>
    <property type="match status" value="1"/>
</dbReference>
<keyword evidence="1" id="KW-0479">Metal-binding</keyword>
<dbReference type="InterPro" id="IPR036779">
    <property type="entry name" value="LysM_dom_sf"/>
</dbReference>
<dbReference type="STRING" id="520764.AN618_16660"/>
<keyword evidence="2 5" id="KW-0378">Hydrolase</keyword>
<dbReference type="GO" id="GO:0016798">
    <property type="term" value="F:hydrolase activity, acting on glycosyl bonds"/>
    <property type="evidence" value="ECO:0007669"/>
    <property type="project" value="UniProtKB-KW"/>
</dbReference>
<dbReference type="CDD" id="cd00118">
    <property type="entry name" value="LysM"/>
    <property type="match status" value="1"/>
</dbReference>
<evidence type="ECO:0000313" key="5">
    <source>
        <dbReference type="EMBL" id="KXG76079.1"/>
    </source>
</evidence>
<evidence type="ECO:0000256" key="2">
    <source>
        <dbReference type="ARBA" id="ARBA00022801"/>
    </source>
</evidence>
<keyword evidence="5" id="KW-0858">Xylan degradation</keyword>
<dbReference type="AlphaFoldDB" id="A0A140L6A4"/>
<evidence type="ECO:0000256" key="1">
    <source>
        <dbReference type="ARBA" id="ARBA00022723"/>
    </source>
</evidence>
<comment type="caution">
    <text evidence="5">The sequence shown here is derived from an EMBL/GenBank/DDBJ whole genome shotgun (WGS) entry which is preliminary data.</text>
</comment>
<keyword evidence="5" id="KW-0624">Polysaccharide degradation</keyword>
<protein>
    <submittedName>
        <fullName evidence="5">Bifunctional xylanase/deacetylase</fullName>
    </submittedName>
</protein>
<evidence type="ECO:0000313" key="6">
    <source>
        <dbReference type="Proteomes" id="UP000070427"/>
    </source>
</evidence>
<evidence type="ECO:0000259" key="3">
    <source>
        <dbReference type="PROSITE" id="PS51677"/>
    </source>
</evidence>
<accession>A0A140L6A4</accession>
<keyword evidence="6" id="KW-1185">Reference proteome</keyword>
<dbReference type="OrthoDB" id="9806342at2"/>
<dbReference type="Pfam" id="PF01476">
    <property type="entry name" value="LysM"/>
    <property type="match status" value="1"/>
</dbReference>
<gene>
    <name evidence="5" type="primary">xynD</name>
    <name evidence="5" type="ORF">AN618_16660</name>
</gene>
<dbReference type="EMBL" id="LOED01000021">
    <property type="protein sequence ID" value="KXG76079.1"/>
    <property type="molecule type" value="Genomic_DNA"/>
</dbReference>
<proteinExistence type="predicted"/>
<dbReference type="GO" id="GO:0016020">
    <property type="term" value="C:membrane"/>
    <property type="evidence" value="ECO:0007669"/>
    <property type="project" value="TreeGrafter"/>
</dbReference>
<reference evidence="5 6" key="1">
    <citation type="submission" date="2015-12" db="EMBL/GenBank/DDBJ databases">
        <title>Draft genome sequnece of Fervidicola ferrireducens strain Y170.</title>
        <authorList>
            <person name="Patel B.K."/>
        </authorList>
    </citation>
    <scope>NUCLEOTIDE SEQUENCE [LARGE SCALE GENOMIC DNA]</scope>
    <source>
        <strain evidence="5 6">Y170</strain>
    </source>
</reference>
<dbReference type="PROSITE" id="PS51677">
    <property type="entry name" value="NODB"/>
    <property type="match status" value="1"/>
</dbReference>
<dbReference type="GO" id="GO:0046872">
    <property type="term" value="F:metal ion binding"/>
    <property type="evidence" value="ECO:0007669"/>
    <property type="project" value="UniProtKB-KW"/>
</dbReference>
<dbReference type="Gene3D" id="3.10.350.10">
    <property type="entry name" value="LysM domain"/>
    <property type="match status" value="1"/>
</dbReference>
<dbReference type="Pfam" id="PF01522">
    <property type="entry name" value="Polysacc_deac_1"/>
    <property type="match status" value="1"/>
</dbReference>
<dbReference type="SMART" id="SM00257">
    <property type="entry name" value="LysM"/>
    <property type="match status" value="1"/>
</dbReference>
<dbReference type="InterPro" id="IPR011330">
    <property type="entry name" value="Glyco_hydro/deAcase_b/a-brl"/>
</dbReference>
<evidence type="ECO:0000259" key="4">
    <source>
        <dbReference type="PROSITE" id="PS51782"/>
    </source>
</evidence>
<dbReference type="InterPro" id="IPR018392">
    <property type="entry name" value="LysM"/>
</dbReference>
<keyword evidence="5" id="KW-0119">Carbohydrate metabolism</keyword>
<name>A0A140L6A4_9FIRM</name>
<dbReference type="SUPFAM" id="SSF88713">
    <property type="entry name" value="Glycoside hydrolase/deacetylase"/>
    <property type="match status" value="1"/>
</dbReference>
<organism evidence="5 6">
    <name type="scientific">Fervidicola ferrireducens</name>
    <dbReference type="NCBI Taxonomy" id="520764"/>
    <lineage>
        <taxon>Bacteria</taxon>
        <taxon>Bacillati</taxon>
        <taxon>Bacillota</taxon>
        <taxon>Clostridia</taxon>
        <taxon>Thermosediminibacterales</taxon>
        <taxon>Thermosediminibacteraceae</taxon>
        <taxon>Fervidicola</taxon>
    </lineage>
</organism>
<dbReference type="PANTHER" id="PTHR10587">
    <property type="entry name" value="GLYCOSYL TRANSFERASE-RELATED"/>
    <property type="match status" value="1"/>
</dbReference>
<dbReference type="InterPro" id="IPR002509">
    <property type="entry name" value="NODB_dom"/>
</dbReference>
<dbReference type="PROSITE" id="PS51782">
    <property type="entry name" value="LYSM"/>
    <property type="match status" value="1"/>
</dbReference>
<keyword evidence="5" id="KW-0326">Glycosidase</keyword>
<dbReference type="Proteomes" id="UP000070427">
    <property type="component" value="Unassembled WGS sequence"/>
</dbReference>
<dbReference type="PANTHER" id="PTHR10587:SF133">
    <property type="entry name" value="CHITIN DEACETYLASE 1-RELATED"/>
    <property type="match status" value="1"/>
</dbReference>
<dbReference type="RefSeq" id="WP_066353831.1">
    <property type="nucleotide sequence ID" value="NZ_LOED01000021.1"/>
</dbReference>
<dbReference type="CDD" id="cd10917">
    <property type="entry name" value="CE4_NodB_like_6s_7s"/>
    <property type="match status" value="1"/>
</dbReference>
<dbReference type="GO" id="GO:0045493">
    <property type="term" value="P:xylan catabolic process"/>
    <property type="evidence" value="ECO:0007669"/>
    <property type="project" value="UniProtKB-KW"/>
</dbReference>
<dbReference type="InParanoid" id="A0A140L6A4"/>
<feature type="domain" description="LysM" evidence="4">
    <location>
        <begin position="1"/>
        <end position="35"/>
    </location>
</feature>
<dbReference type="GO" id="GO:0016810">
    <property type="term" value="F:hydrolase activity, acting on carbon-nitrogen (but not peptide) bonds"/>
    <property type="evidence" value="ECO:0007669"/>
    <property type="project" value="InterPro"/>
</dbReference>
<feature type="domain" description="NodB homology" evidence="3">
    <location>
        <begin position="1"/>
        <end position="172"/>
    </location>
</feature>